<dbReference type="OMA" id="CYVNIRR"/>
<dbReference type="InterPro" id="IPR013094">
    <property type="entry name" value="AB_hydrolase_3"/>
</dbReference>
<keyword evidence="3" id="KW-0238">DNA-binding</keyword>
<dbReference type="STRING" id="60175.A0A1V6Z9Z0"/>
<evidence type="ECO:0000256" key="6">
    <source>
        <dbReference type="SAM" id="MobiDB-lite"/>
    </source>
</evidence>
<dbReference type="GO" id="GO:0000981">
    <property type="term" value="F:DNA-binding transcription factor activity, RNA polymerase II-specific"/>
    <property type="evidence" value="ECO:0007669"/>
    <property type="project" value="InterPro"/>
</dbReference>
<reference evidence="9" key="1">
    <citation type="journal article" date="2017" name="Nat. Microbiol.">
        <title>Global analysis of biosynthetic gene clusters reveals vast potential of secondary metabolite production in Penicillium species.</title>
        <authorList>
            <person name="Nielsen J.C."/>
            <person name="Grijseels S."/>
            <person name="Prigent S."/>
            <person name="Ji B."/>
            <person name="Dainat J."/>
            <person name="Nielsen K.F."/>
            <person name="Frisvad J.C."/>
            <person name="Workman M."/>
            <person name="Nielsen J."/>
        </authorList>
    </citation>
    <scope>NUCLEOTIDE SEQUENCE [LARGE SCALE GENOMIC DNA]</scope>
    <source>
        <strain evidence="9">IBT 13039</strain>
    </source>
</reference>
<dbReference type="GO" id="GO:0072330">
    <property type="term" value="P:monocarboxylic acid biosynthetic process"/>
    <property type="evidence" value="ECO:0007669"/>
    <property type="project" value="UniProtKB-ARBA"/>
</dbReference>
<keyword evidence="4" id="KW-0804">Transcription</keyword>
<evidence type="ECO:0000313" key="8">
    <source>
        <dbReference type="EMBL" id="OQE96304.1"/>
    </source>
</evidence>
<evidence type="ECO:0000256" key="5">
    <source>
        <dbReference type="ARBA" id="ARBA00023242"/>
    </source>
</evidence>
<accession>A0A1V6Z9Z0</accession>
<dbReference type="Proteomes" id="UP000191691">
    <property type="component" value="Unassembled WGS sequence"/>
</dbReference>
<dbReference type="PANTHER" id="PTHR47840:SF1">
    <property type="entry name" value="ZN(II)2CYS6 TRANSCRIPTION FACTOR (EUROFUNG)"/>
    <property type="match status" value="1"/>
</dbReference>
<keyword evidence="5" id="KW-0539">Nucleus</keyword>
<dbReference type="GO" id="GO:0003677">
    <property type="term" value="F:DNA binding"/>
    <property type="evidence" value="ECO:0007669"/>
    <property type="project" value="UniProtKB-KW"/>
</dbReference>
<evidence type="ECO:0000256" key="2">
    <source>
        <dbReference type="ARBA" id="ARBA00023015"/>
    </source>
</evidence>
<dbReference type="SUPFAM" id="SSF57701">
    <property type="entry name" value="Zn2/Cys6 DNA-binding domain"/>
    <property type="match status" value="1"/>
</dbReference>
<dbReference type="InterPro" id="IPR007219">
    <property type="entry name" value="XnlR_reg_dom"/>
</dbReference>
<dbReference type="Pfam" id="PF07859">
    <property type="entry name" value="Abhydrolase_3"/>
    <property type="match status" value="1"/>
</dbReference>
<dbReference type="GO" id="GO:0016787">
    <property type="term" value="F:hydrolase activity"/>
    <property type="evidence" value="ECO:0007669"/>
    <property type="project" value="InterPro"/>
</dbReference>
<keyword evidence="1" id="KW-0479">Metal-binding</keyword>
<gene>
    <name evidence="8" type="ORF">PENNAL_c0001G10246</name>
</gene>
<proteinExistence type="predicted"/>
<sequence length="1130" mass="127054">MTSATLKYGERQAAGRLLQQWMERPESDTSVAECPVQPSTLQLKGLRKTQRFEIDTEMNPYIPSQIEDEFEQLNIAGPKGGAWEMISIGEPEATDDIDYPDLHIWEGQIAPGVLIVEEIKRTPSFFMSEICQAVYQNHFSIDTLKDVLYTEANGLVWADDEIHDWQLGTPEFEALLGTRIGKTVAHLVLGAFRRGTHRISQIRSFHTFEILQLRFSIEEMEHATPVLPSVELPIRISTRVTRSMTRKRKAEEEKTEAKKAQRKSIGVLFLAYELAPKARWPRQLQQAVIVLQYAIQRLGRRPSDIILQGDSAGAHLALALLSHLAHPHPQDIVPRFSVDEPLRGTMLLSPWVDFGTDHPSSNENADRDVISAQTEISWAQIFLGQTVEDEYNCPVNAPAGWWRDLPVSKIFIGAGGDEVLLDPIRQMAEKMKARPGDLPRKKIRKGTRSCWQCKHRKVRCIFASDSDQNCKECLARGLPCRSQELPEPENPRESDRAYVNERMARMENLLEKLLIRVDGGSYQQHDLKSPIDTAETSPESNPPTVTPASDNAPVLSLFDNESLGFKRAETVEPDFTPYGTINRDWGKLRRDLIALIPTQKTLKIISEASSSWWLMRVQLFEDYDKSLLSFSEGELSTSHPTVVGKAILWIALCLQQLPSEFDLSSLDLPCLPWVLVEECITRVSTLVCSDDSIVSCIDGLECLVLQGLLFSNDGKIRSAWLSNRRAANIAQLIGFHRAEPAPSESAEFQHRATFIWRHILMTDRHLSLILGVHGAISNTAIDLYQSNPSDPQDLPVHNASVLNPLARIAGSIIERNQTFTEVTPAMMQMTQSIDLQLQAFNPPPLASPDNVPPGKCTERSSCFLELYYRLWYYQLTVWLHLPLLLASGTDNFYYYNRQTCLEACRNIIACYVNIRRTTGKDFDSKILDFQAFTTAMTIIVNALGPFGPQDFTKGDYFALDRVVAVLEQVSQSGPPDKIATRALRVLKLIKAIGMGTEPPPLDESEGHQYENGKPTRIKLDIPYFGTIYLERRAVVDKASKHIAAATPPLPAMPTMPGTIPGQYYPSSSWMGTIPDLDYGNGKVPETTQLADNSLGFDPPTELWALSSQFTFQTPFLADYDANWDYWDMGL</sequence>
<comment type="caution">
    <text evidence="8">The sequence shown here is derived from an EMBL/GenBank/DDBJ whole genome shotgun (WGS) entry which is preliminary data.</text>
</comment>
<dbReference type="PROSITE" id="PS00463">
    <property type="entry name" value="ZN2_CY6_FUNGAL_1"/>
    <property type="match status" value="1"/>
</dbReference>
<evidence type="ECO:0000313" key="9">
    <source>
        <dbReference type="Proteomes" id="UP000191691"/>
    </source>
</evidence>
<dbReference type="PANTHER" id="PTHR47840">
    <property type="entry name" value="ZN(II)2CYS6 TRANSCRIPTION FACTOR (EUROFUNG)-RELATED"/>
    <property type="match status" value="1"/>
</dbReference>
<dbReference type="InterPro" id="IPR036864">
    <property type="entry name" value="Zn2-C6_fun-type_DNA-bd_sf"/>
</dbReference>
<name>A0A1V6Z9Z0_PENNA</name>
<dbReference type="CDD" id="cd12148">
    <property type="entry name" value="fungal_TF_MHR"/>
    <property type="match status" value="1"/>
</dbReference>
<keyword evidence="9" id="KW-1185">Reference proteome</keyword>
<dbReference type="GO" id="GO:0017000">
    <property type="term" value="P:antibiotic biosynthetic process"/>
    <property type="evidence" value="ECO:0007669"/>
    <property type="project" value="UniProtKB-ARBA"/>
</dbReference>
<evidence type="ECO:0000256" key="1">
    <source>
        <dbReference type="ARBA" id="ARBA00022723"/>
    </source>
</evidence>
<organism evidence="8 9">
    <name type="scientific">Penicillium nalgiovense</name>
    <dbReference type="NCBI Taxonomy" id="60175"/>
    <lineage>
        <taxon>Eukaryota</taxon>
        <taxon>Fungi</taxon>
        <taxon>Dikarya</taxon>
        <taxon>Ascomycota</taxon>
        <taxon>Pezizomycotina</taxon>
        <taxon>Eurotiomycetes</taxon>
        <taxon>Eurotiomycetidae</taxon>
        <taxon>Eurotiales</taxon>
        <taxon>Aspergillaceae</taxon>
        <taxon>Penicillium</taxon>
    </lineage>
</organism>
<dbReference type="AlphaFoldDB" id="A0A1V6Z9Z0"/>
<dbReference type="SMART" id="SM00066">
    <property type="entry name" value="GAL4"/>
    <property type="match status" value="1"/>
</dbReference>
<evidence type="ECO:0000256" key="4">
    <source>
        <dbReference type="ARBA" id="ARBA00023163"/>
    </source>
</evidence>
<dbReference type="Gene3D" id="3.40.50.1820">
    <property type="entry name" value="alpha/beta hydrolase"/>
    <property type="match status" value="1"/>
</dbReference>
<evidence type="ECO:0000256" key="3">
    <source>
        <dbReference type="ARBA" id="ARBA00023125"/>
    </source>
</evidence>
<keyword evidence="2" id="KW-0805">Transcription regulation</keyword>
<protein>
    <recommendedName>
        <fullName evidence="7">Zn(2)-C6 fungal-type domain-containing protein</fullName>
    </recommendedName>
</protein>
<feature type="region of interest" description="Disordered" evidence="6">
    <location>
        <begin position="525"/>
        <end position="551"/>
    </location>
</feature>
<dbReference type="GO" id="GO:0008270">
    <property type="term" value="F:zinc ion binding"/>
    <property type="evidence" value="ECO:0007669"/>
    <property type="project" value="InterPro"/>
</dbReference>
<dbReference type="EMBL" id="MOOB01000001">
    <property type="protein sequence ID" value="OQE96304.1"/>
    <property type="molecule type" value="Genomic_DNA"/>
</dbReference>
<dbReference type="InterPro" id="IPR001138">
    <property type="entry name" value="Zn2Cys6_DnaBD"/>
</dbReference>
<dbReference type="SUPFAM" id="SSF53474">
    <property type="entry name" value="alpha/beta-Hydrolases"/>
    <property type="match status" value="1"/>
</dbReference>
<dbReference type="SMART" id="SM00906">
    <property type="entry name" value="Fungal_trans"/>
    <property type="match status" value="1"/>
</dbReference>
<dbReference type="Gene3D" id="4.10.240.10">
    <property type="entry name" value="Zn(2)-C6 fungal-type DNA-binding domain"/>
    <property type="match status" value="1"/>
</dbReference>
<dbReference type="InterPro" id="IPR029058">
    <property type="entry name" value="AB_hydrolase_fold"/>
</dbReference>
<dbReference type="CDD" id="cd00067">
    <property type="entry name" value="GAL4"/>
    <property type="match status" value="1"/>
</dbReference>
<dbReference type="GO" id="GO:0006351">
    <property type="term" value="P:DNA-templated transcription"/>
    <property type="evidence" value="ECO:0007669"/>
    <property type="project" value="InterPro"/>
</dbReference>
<feature type="domain" description="Zn(2)-C6 fungal-type" evidence="7">
    <location>
        <begin position="449"/>
        <end position="480"/>
    </location>
</feature>
<evidence type="ECO:0000259" key="7">
    <source>
        <dbReference type="PROSITE" id="PS00463"/>
    </source>
</evidence>